<dbReference type="GO" id="GO:0005524">
    <property type="term" value="F:ATP binding"/>
    <property type="evidence" value="ECO:0007669"/>
    <property type="project" value="UniProtKB-KW"/>
</dbReference>
<keyword evidence="7 10" id="KW-0030">Aminoacyl-tRNA synthetase</keyword>
<feature type="domain" description="Aminoacyl-tRNA synthetase class Ia" evidence="11">
    <location>
        <begin position="20"/>
        <end position="100"/>
    </location>
</feature>
<evidence type="ECO:0000313" key="16">
    <source>
        <dbReference type="EMBL" id="VDK40874.1"/>
    </source>
</evidence>
<dbReference type="InterPro" id="IPR014729">
    <property type="entry name" value="Rossmann-like_a/b/a_fold"/>
</dbReference>
<dbReference type="SUPFAM" id="SSF50677">
    <property type="entry name" value="ValRS/IleRS/LeuRS editing domain"/>
    <property type="match status" value="1"/>
</dbReference>
<reference evidence="18" key="1">
    <citation type="submission" date="2017-02" db="UniProtKB">
        <authorList>
            <consortium name="WormBaseParasite"/>
        </authorList>
    </citation>
    <scope>IDENTIFICATION</scope>
</reference>
<dbReference type="PANTHER" id="PTHR45794">
    <property type="entry name" value="LEUCYL-TRNA SYNTHETASE"/>
    <property type="match status" value="1"/>
</dbReference>
<dbReference type="InterPro" id="IPR013155">
    <property type="entry name" value="M/V/L/I-tRNA-synth_anticd-bd"/>
</dbReference>
<evidence type="ECO:0000259" key="13">
    <source>
        <dbReference type="Pfam" id="PF09334"/>
    </source>
</evidence>
<dbReference type="InterPro" id="IPR015413">
    <property type="entry name" value="Methionyl/Leucyl_tRNA_Synth"/>
</dbReference>
<evidence type="ECO:0000256" key="2">
    <source>
        <dbReference type="ARBA" id="ARBA00013164"/>
    </source>
</evidence>
<evidence type="ECO:0000256" key="1">
    <source>
        <dbReference type="ARBA" id="ARBA00005594"/>
    </source>
</evidence>
<evidence type="ECO:0000256" key="6">
    <source>
        <dbReference type="ARBA" id="ARBA00022917"/>
    </source>
</evidence>
<dbReference type="GO" id="GO:0004823">
    <property type="term" value="F:leucine-tRNA ligase activity"/>
    <property type="evidence" value="ECO:0007669"/>
    <property type="project" value="UniProtKB-EC"/>
</dbReference>
<proteinExistence type="inferred from homology"/>
<comment type="catalytic activity">
    <reaction evidence="9">
        <text>tRNA(Leu) + L-leucine + ATP = L-leucyl-tRNA(Leu) + AMP + diphosphate</text>
        <dbReference type="Rhea" id="RHEA:11688"/>
        <dbReference type="Rhea" id="RHEA-COMP:9613"/>
        <dbReference type="Rhea" id="RHEA-COMP:9622"/>
        <dbReference type="ChEBI" id="CHEBI:30616"/>
        <dbReference type="ChEBI" id="CHEBI:33019"/>
        <dbReference type="ChEBI" id="CHEBI:57427"/>
        <dbReference type="ChEBI" id="CHEBI:78442"/>
        <dbReference type="ChEBI" id="CHEBI:78494"/>
        <dbReference type="ChEBI" id="CHEBI:456215"/>
        <dbReference type="EC" id="6.1.1.4"/>
    </reaction>
</comment>
<dbReference type="AlphaFoldDB" id="A0A0R3WD70"/>
<evidence type="ECO:0000256" key="5">
    <source>
        <dbReference type="ARBA" id="ARBA00022840"/>
    </source>
</evidence>
<dbReference type="InterPro" id="IPR004493">
    <property type="entry name" value="Leu-tRNA-synth_Ia_arc/euk"/>
</dbReference>
<dbReference type="GO" id="GO:0006429">
    <property type="term" value="P:leucyl-tRNA aminoacylation"/>
    <property type="evidence" value="ECO:0007669"/>
    <property type="project" value="InterPro"/>
</dbReference>
<dbReference type="Gene3D" id="3.40.50.620">
    <property type="entry name" value="HUPs"/>
    <property type="match status" value="1"/>
</dbReference>
<comment type="similarity">
    <text evidence="1 10">Belongs to the class-I aminoacyl-tRNA synthetase family.</text>
</comment>
<keyword evidence="4 10" id="KW-0547">Nucleotide-binding</keyword>
<dbReference type="Proteomes" id="UP000282613">
    <property type="component" value="Unassembled WGS sequence"/>
</dbReference>
<sequence length="1242" mass="139962">MARKGTAKLSELHGIERDAQKMWADEHLFEVDASSLGAQKEKYFVTFPYPYMNGRLHIGHAFSIMKGEYAAGFQALRGKVVLWPMGFHCTGTPIRASADKLAREIELFGCPPHFPAADRETAKSDESKLEVVDKSKSKKSKAVAKSGGMKYQWQIMESMGIPGEEIPSFTDPNYWLEYFPLWCMRDLQRLGIKTDWRRSFVTTDANPYYDSMVRWQFLHLRKRNKVAYGKRYTIFSPKDNQPCMDHERTVGEGVCPMEYTLIKLEIISKVPEKIKQENERVYLLAATLRPETMYGQTNCWLHPTIEYVVVRSKRFSSLFVLTHRAALNMAYQDLLDPEQPGSVDVLTTLKGEELFGLLLKAPLSVYKDGIYTLPMLSITSTKGTGVVTSVPSDSPDDFATLRDLKNKKAFREKYNIADEMVLPFELVEIIETPGLGKLAAPNVVEEMKITSQNDRDKLQEAKEKIYKLGFYDGVLLMGTHAGEKIQNARKLIQHELIEENLALIYYEPEKPVVTRSGDDAVVSLCNQWYLDYGNKDWKAETRKALAAVNMADEARNNIDATLDWLQEHACSRTYGLGTRLPWDENWIIESLSDSTIYMAYQTIAHLLHGGNLDGSSRGSLNIYPEHMTPGVWDYVFLGKGDPAKLSSERYTTVTVASLQCLRNEFLHWYPVDLHVSGKDLLPNHLTYYLYNHVAMWPEEPQLWPKGIRANGLLLLNSEKMSKSTGNFLTLSDAIDKYSADGLRLALADAGDTLEDANMEESMAEAGLLRLYSLYEWITTNIQALKNPTAAGFRTGALNLHADKVFENDLRRTVVAAEEHYSAQNYKEALRVVFYEFIACKDRYREVCQKRGMHANLISQYIDLQTILLSPICSHVCEHIWRNLLGHKESIFKSTWPKQLDPVDPKILAEGRYLDDVARAFRLQLKQALTARGPKSKGGGTKTQDQASQKQPANAIVWVAKAYPPWQATILNVLHSLLTKEGELPDNATVSQALQPHMKSFGKQAKRAMPFVQLVRERFLSNGEQTLEVKLELDEQAVLEANREYLVANLGLDADGLEIRDAAMSDDARVKESVCPMEPMIVFQTPTPGIGVSLVNPGVGSGLFSLDAFQIHNGDTVNQVTQRLLQVCRSTSTTGQGKICHLMAFLDFKATDTNNASCRMNPRFPSPSHPFPVNELLLYRYLNPTKDSRALPPVPTERLSKLFPTDKFLVNASVGSITISTEGGEIAEVGDKFVYTDAMHPLN</sequence>
<evidence type="ECO:0000256" key="8">
    <source>
        <dbReference type="ARBA" id="ARBA00030520"/>
    </source>
</evidence>
<evidence type="ECO:0000259" key="15">
    <source>
        <dbReference type="Pfam" id="PF24810"/>
    </source>
</evidence>
<dbReference type="Gene3D" id="3.90.740.10">
    <property type="entry name" value="Valyl/Leucyl/Isoleucyl-tRNA synthetase, editing domain"/>
    <property type="match status" value="1"/>
</dbReference>
<evidence type="ECO:0000256" key="9">
    <source>
        <dbReference type="ARBA" id="ARBA00047469"/>
    </source>
</evidence>
<dbReference type="PROSITE" id="PS00178">
    <property type="entry name" value="AA_TRNA_LIGASE_I"/>
    <property type="match status" value="1"/>
</dbReference>
<dbReference type="InterPro" id="IPR009008">
    <property type="entry name" value="Val/Leu/Ile-tRNA-synth_edit"/>
</dbReference>
<dbReference type="Pfam" id="PF24810">
    <property type="entry name" value="RBD_LARS1"/>
    <property type="match status" value="1"/>
</dbReference>
<feature type="domain" description="Methionyl/Leucyl tRNA synthetase" evidence="13">
    <location>
        <begin position="673"/>
        <end position="760"/>
    </location>
</feature>
<keyword evidence="3 10" id="KW-0436">Ligase</keyword>
<dbReference type="Pfam" id="PF09334">
    <property type="entry name" value="tRNA-synt_1g"/>
    <property type="match status" value="1"/>
</dbReference>
<gene>
    <name evidence="16" type="ORF">TASK_LOCUS8701</name>
</gene>
<dbReference type="Gene3D" id="1.10.730.10">
    <property type="entry name" value="Isoleucyl-tRNA Synthetase, Domain 1"/>
    <property type="match status" value="1"/>
</dbReference>
<evidence type="ECO:0000259" key="11">
    <source>
        <dbReference type="Pfam" id="PF00133"/>
    </source>
</evidence>
<dbReference type="OrthoDB" id="10249672at2759"/>
<dbReference type="InterPro" id="IPR001412">
    <property type="entry name" value="aa-tRNA-synth_I_CS"/>
</dbReference>
<keyword evidence="5 10" id="KW-0067">ATP-binding</keyword>
<dbReference type="Pfam" id="PF22947">
    <property type="entry name" value="ULD_3"/>
    <property type="match status" value="1"/>
</dbReference>
<evidence type="ECO:0000256" key="3">
    <source>
        <dbReference type="ARBA" id="ARBA00022598"/>
    </source>
</evidence>
<dbReference type="PANTHER" id="PTHR45794:SF1">
    <property type="entry name" value="LEUCINE--TRNA LIGASE, CYTOPLASMIC"/>
    <property type="match status" value="1"/>
</dbReference>
<protein>
    <recommendedName>
        <fullName evidence="2">leucine--tRNA ligase</fullName>
        <ecNumber evidence="2">6.1.1.4</ecNumber>
    </recommendedName>
    <alternativeName>
        <fullName evidence="8">Leucyl-tRNA synthetase</fullName>
    </alternativeName>
</protein>
<evidence type="ECO:0000313" key="17">
    <source>
        <dbReference type="Proteomes" id="UP000282613"/>
    </source>
</evidence>
<dbReference type="SUPFAM" id="SSF52374">
    <property type="entry name" value="Nucleotidylyl transferase"/>
    <property type="match status" value="1"/>
</dbReference>
<dbReference type="WBParaSite" id="TASK_0000870001-mRNA-1">
    <property type="protein sequence ID" value="TASK_0000870001-mRNA-1"/>
    <property type="gene ID" value="TASK_0000870001"/>
</dbReference>
<feature type="domain" description="Leucine--tRNA ligase ubiquitin-like" evidence="14">
    <location>
        <begin position="1172"/>
        <end position="1235"/>
    </location>
</feature>
<evidence type="ECO:0000256" key="4">
    <source>
        <dbReference type="ARBA" id="ARBA00022741"/>
    </source>
</evidence>
<dbReference type="Pfam" id="PF08264">
    <property type="entry name" value="Anticodon_1"/>
    <property type="match status" value="1"/>
</dbReference>
<dbReference type="InterPro" id="IPR002300">
    <property type="entry name" value="aa-tRNA-synth_Ia"/>
</dbReference>
<dbReference type="Pfam" id="PF00133">
    <property type="entry name" value="tRNA-synt_1"/>
    <property type="match status" value="1"/>
</dbReference>
<dbReference type="FunFam" id="3.90.740.10:FF:000001">
    <property type="entry name" value="Leucine--tRNA ligase, cytoplasmic"/>
    <property type="match status" value="1"/>
</dbReference>
<dbReference type="EMBL" id="UYRS01018867">
    <property type="protein sequence ID" value="VDK40874.1"/>
    <property type="molecule type" value="Genomic_DNA"/>
</dbReference>
<dbReference type="InterPro" id="IPR009080">
    <property type="entry name" value="tRNAsynth_Ia_anticodon-bd"/>
</dbReference>
<evidence type="ECO:0000256" key="7">
    <source>
        <dbReference type="ARBA" id="ARBA00023146"/>
    </source>
</evidence>
<evidence type="ECO:0000256" key="10">
    <source>
        <dbReference type="RuleBase" id="RU363035"/>
    </source>
</evidence>
<dbReference type="STRING" id="60517.A0A0R3WD70"/>
<dbReference type="SUPFAM" id="SSF47323">
    <property type="entry name" value="Anticodon-binding domain of a subclass of class I aminoacyl-tRNA synthetases"/>
    <property type="match status" value="1"/>
</dbReference>
<evidence type="ECO:0000259" key="12">
    <source>
        <dbReference type="Pfam" id="PF08264"/>
    </source>
</evidence>
<keyword evidence="6 10" id="KW-0648">Protein biosynthesis</keyword>
<reference evidence="16 17" key="2">
    <citation type="submission" date="2018-11" db="EMBL/GenBank/DDBJ databases">
        <authorList>
            <consortium name="Pathogen Informatics"/>
        </authorList>
    </citation>
    <scope>NUCLEOTIDE SEQUENCE [LARGE SCALE GENOMIC DNA]</scope>
</reference>
<feature type="domain" description="Methionyl/Valyl/Leucyl/Isoleucyl-tRNA synthetase anticodon-binding" evidence="12">
    <location>
        <begin position="802"/>
        <end position="921"/>
    </location>
</feature>
<dbReference type="InterPro" id="IPR055416">
    <property type="entry name" value="RBD_LARS1"/>
</dbReference>
<keyword evidence="17" id="KW-1185">Reference proteome</keyword>
<dbReference type="EC" id="6.1.1.4" evidence="2"/>
<dbReference type="GO" id="GO:0002161">
    <property type="term" value="F:aminoacyl-tRNA deacylase activity"/>
    <property type="evidence" value="ECO:0007669"/>
    <property type="project" value="InterPro"/>
</dbReference>
<feature type="domain" description="Leucine--tRNA ligase RagD-binding" evidence="15">
    <location>
        <begin position="958"/>
        <end position="1031"/>
    </location>
</feature>
<dbReference type="InterPro" id="IPR054509">
    <property type="entry name" value="LARS1_ULD"/>
</dbReference>
<accession>A0A0R3WD70</accession>
<evidence type="ECO:0000313" key="18">
    <source>
        <dbReference type="WBParaSite" id="TASK_0000870001-mRNA-1"/>
    </source>
</evidence>
<evidence type="ECO:0000259" key="14">
    <source>
        <dbReference type="Pfam" id="PF22947"/>
    </source>
</evidence>
<name>A0A0R3WD70_TAEAS</name>
<organism evidence="18">
    <name type="scientific">Taenia asiatica</name>
    <name type="common">Asian tapeworm</name>
    <dbReference type="NCBI Taxonomy" id="60517"/>
    <lineage>
        <taxon>Eukaryota</taxon>
        <taxon>Metazoa</taxon>
        <taxon>Spiralia</taxon>
        <taxon>Lophotrochozoa</taxon>
        <taxon>Platyhelminthes</taxon>
        <taxon>Cestoda</taxon>
        <taxon>Eucestoda</taxon>
        <taxon>Cyclophyllidea</taxon>
        <taxon>Taeniidae</taxon>
        <taxon>Taenia</taxon>
    </lineage>
</organism>
<dbReference type="NCBIfam" id="TIGR00395">
    <property type="entry name" value="leuS_arch"/>
    <property type="match status" value="1"/>
</dbReference>